<feature type="chain" id="PRO_5012146333" description="EGF-like domain-containing protein" evidence="2">
    <location>
        <begin position="20"/>
        <end position="1081"/>
    </location>
</feature>
<feature type="domain" description="Ig-like" evidence="4">
    <location>
        <begin position="757"/>
        <end position="837"/>
    </location>
</feature>
<keyword evidence="1" id="KW-0245">EGF-like domain</keyword>
<feature type="domain" description="EGF-like" evidence="3">
    <location>
        <begin position="213"/>
        <end position="253"/>
    </location>
</feature>
<protein>
    <recommendedName>
        <fullName evidence="6">EGF-like domain-containing protein</fullName>
    </recommendedName>
</protein>
<dbReference type="Pfam" id="PF00008">
    <property type="entry name" value="EGF"/>
    <property type="match status" value="1"/>
</dbReference>
<dbReference type="PROSITE" id="PS50835">
    <property type="entry name" value="IG_LIKE"/>
    <property type="match status" value="1"/>
</dbReference>
<dbReference type="Gene3D" id="2.10.25.10">
    <property type="entry name" value="Laminin"/>
    <property type="match status" value="2"/>
</dbReference>
<dbReference type="CDD" id="cd00054">
    <property type="entry name" value="EGF_CA"/>
    <property type="match status" value="1"/>
</dbReference>
<dbReference type="PROSITE" id="PS50026">
    <property type="entry name" value="EGF_3"/>
    <property type="match status" value="2"/>
</dbReference>
<keyword evidence="1" id="KW-1015">Disulfide bond</keyword>
<feature type="disulfide bond" evidence="1">
    <location>
        <begin position="223"/>
        <end position="240"/>
    </location>
</feature>
<evidence type="ECO:0008006" key="6">
    <source>
        <dbReference type="Google" id="ProtNLM"/>
    </source>
</evidence>
<dbReference type="InterPro" id="IPR000742">
    <property type="entry name" value="EGF"/>
</dbReference>
<dbReference type="InterPro" id="IPR007110">
    <property type="entry name" value="Ig-like_dom"/>
</dbReference>
<dbReference type="SMART" id="SM00181">
    <property type="entry name" value="EGF"/>
    <property type="match status" value="6"/>
</dbReference>
<evidence type="ECO:0000256" key="1">
    <source>
        <dbReference type="PROSITE-ProRule" id="PRU00076"/>
    </source>
</evidence>
<feature type="signal peptide" evidence="2">
    <location>
        <begin position="1"/>
        <end position="19"/>
    </location>
</feature>
<proteinExistence type="predicted"/>
<evidence type="ECO:0000313" key="5">
    <source>
        <dbReference type="EnsemblMetazoa" id="Aqu2.1.12768_001"/>
    </source>
</evidence>
<dbReference type="AlphaFoldDB" id="A0A1X7TDT6"/>
<sequence length="1081" mass="117108">MMREAVLVFVLCVLSLSVAQDCPLPTIAQLEAALPPLLVISDSGQSYSPNVTEGSVQYVCLAQGSMIGTYQAIALIATFTPNPGEPEQTSIFDIECSSGTWSGRTGSLDPPPASVVGVPPRTDCYRCREGFGGDTRCRECDSACNSGLMRCTGSGSGDCCLSFTANGQCDGSTDCTSSGPNYVATESNNFTCTCNLTCSAGYTANSNCTGCDSTSICDADNPCMNGGECIQNSPPDNYTCNCTGTGYEGVNCTVMFTSTPSPTPSSTHFSSSSPSPSFSPICTVSNCDNCQNSFCCKTCSFGSYLNPDGCTCGPCRVSNCLRCELLNSSCCTECGSGYELVNGCQCGAITYPCTQPVVCEKCDATGCCQTCSSGYSMSANNCLCRKGYTPSANCTSCVLTNICEASNPCGTADCSLGSQPHQYTCYCAANRSTQTKFIKNLKPVLVENGTNKVEFFCSASVQSNANINFEVSDLFDNEFISSADCDVTTTDNPTIRMCDKRSNILDMNVMIMCSYSTSYKIHCTFSWNLINSNARKVYPVACHFNDGTTEASTRTELIVKGCNNPCNSGCTGGDDCCLSFTANSQCITRTDCTSSGPNYVATESYSFTCTCNSICSDGYTLNSNCTGCDFTSICDRDSPCMNGGQCIQHSPHYTCDCTRTGYQRVNCTADVTHFFNPTRNGNEVTLPPCSFPDGIYYLNGPNPDSPVAPVNQNYTLTLNGSTEGRYACGSSAFGGGITLLRQFKENNTLVPKTFTWGQRQVLDCTGYAPGNYHSGYKVAWLLDGHQRCFKGSACEDNNFNINPDNFSLSFDYYPTFTTYECQIESDEDMSLTTVTVASYTLSPSHNDQTQTKFIKNLKPVLVENGMNKVEFSCSASVQSNANINFEVSDLFDNEFISSADCDVTTVNPTIRMCDKPLYGMIVMIMCDYSTNYEIHCTFSWDLTNSNESRVYSVACHVNDGTTEASTRTELIVRRQFLQNDTIVPKTFVWGQCEVLDCTGYVAGNYHEGYKAAWLLDGLQKYIRSNGSFDNNFNINLDNFSLSFDYYPTFTTYECQIESDEDMSLTTVTVASYTLSPSNNNS</sequence>
<evidence type="ECO:0000259" key="3">
    <source>
        <dbReference type="PROSITE" id="PS50026"/>
    </source>
</evidence>
<evidence type="ECO:0000259" key="4">
    <source>
        <dbReference type="PROSITE" id="PS50835"/>
    </source>
</evidence>
<accession>A0A1X7TDT6</accession>
<dbReference type="OrthoDB" id="5813299at2759"/>
<dbReference type="SUPFAM" id="SSF57196">
    <property type="entry name" value="EGF/Laminin"/>
    <property type="match status" value="1"/>
</dbReference>
<keyword evidence="2" id="KW-0732">Signal</keyword>
<dbReference type="InParanoid" id="A0A1X7TDT6"/>
<feature type="domain" description="EGF-like" evidence="3">
    <location>
        <begin position="630"/>
        <end position="668"/>
    </location>
</feature>
<evidence type="ECO:0000256" key="2">
    <source>
        <dbReference type="SAM" id="SignalP"/>
    </source>
</evidence>
<comment type="caution">
    <text evidence="1">Lacks conserved residue(s) required for the propagation of feature annotation.</text>
</comment>
<reference evidence="5" key="1">
    <citation type="submission" date="2017-05" db="UniProtKB">
        <authorList>
            <consortium name="EnsemblMetazoa"/>
        </authorList>
    </citation>
    <scope>IDENTIFICATION</scope>
</reference>
<organism evidence="5">
    <name type="scientific">Amphimedon queenslandica</name>
    <name type="common">Sponge</name>
    <dbReference type="NCBI Taxonomy" id="400682"/>
    <lineage>
        <taxon>Eukaryota</taxon>
        <taxon>Metazoa</taxon>
        <taxon>Porifera</taxon>
        <taxon>Demospongiae</taxon>
        <taxon>Heteroscleromorpha</taxon>
        <taxon>Haplosclerida</taxon>
        <taxon>Niphatidae</taxon>
        <taxon>Amphimedon</taxon>
    </lineage>
</organism>
<name>A0A1X7TDT6_AMPQE</name>
<dbReference type="EnsemblMetazoa" id="Aqu2.1.12768_001">
    <property type="protein sequence ID" value="Aqu2.1.12768_001"/>
    <property type="gene ID" value="Aqu2.1.12768"/>
</dbReference>